<dbReference type="SUPFAM" id="SSF50494">
    <property type="entry name" value="Trypsin-like serine proteases"/>
    <property type="match status" value="1"/>
</dbReference>
<evidence type="ECO:0000313" key="6">
    <source>
        <dbReference type="EMBL" id="UYV65447.1"/>
    </source>
</evidence>
<dbReference type="Proteomes" id="UP001235939">
    <property type="component" value="Chromosome 03"/>
</dbReference>
<evidence type="ECO:0000256" key="3">
    <source>
        <dbReference type="SAM" id="Phobius"/>
    </source>
</evidence>
<organism evidence="6 7">
    <name type="scientific">Cordylochernes scorpioides</name>
    <dbReference type="NCBI Taxonomy" id="51811"/>
    <lineage>
        <taxon>Eukaryota</taxon>
        <taxon>Metazoa</taxon>
        <taxon>Ecdysozoa</taxon>
        <taxon>Arthropoda</taxon>
        <taxon>Chelicerata</taxon>
        <taxon>Arachnida</taxon>
        <taxon>Pseudoscorpiones</taxon>
        <taxon>Cheliferoidea</taxon>
        <taxon>Chernetidae</taxon>
        <taxon>Cordylochernes</taxon>
    </lineage>
</organism>
<dbReference type="InterPro" id="IPR041515">
    <property type="entry name" value="PPAF-2-like_Clip"/>
</dbReference>
<dbReference type="InterPro" id="IPR001254">
    <property type="entry name" value="Trypsin_dom"/>
</dbReference>
<keyword evidence="3" id="KW-1133">Transmembrane helix</keyword>
<keyword evidence="3" id="KW-0812">Transmembrane</keyword>
<proteinExistence type="predicted"/>
<dbReference type="PANTHER" id="PTHR24252">
    <property type="entry name" value="ACROSIN-RELATED"/>
    <property type="match status" value="1"/>
</dbReference>
<feature type="compositionally biased region" description="Basic and acidic residues" evidence="2">
    <location>
        <begin position="502"/>
        <end position="511"/>
    </location>
</feature>
<dbReference type="Pfam" id="PF18322">
    <property type="entry name" value="CLIP_1"/>
    <property type="match status" value="1"/>
</dbReference>
<keyword evidence="7" id="KW-1185">Reference proteome</keyword>
<evidence type="ECO:0000256" key="1">
    <source>
        <dbReference type="ARBA" id="ARBA00023157"/>
    </source>
</evidence>
<feature type="domain" description="PPAF-2-like Clip" evidence="5">
    <location>
        <begin position="579"/>
        <end position="639"/>
    </location>
</feature>
<evidence type="ECO:0000256" key="2">
    <source>
        <dbReference type="SAM" id="MobiDB-lite"/>
    </source>
</evidence>
<evidence type="ECO:0008006" key="8">
    <source>
        <dbReference type="Google" id="ProtNLM"/>
    </source>
</evidence>
<keyword evidence="1" id="KW-1015">Disulfide bond</keyword>
<feature type="compositionally biased region" description="Low complexity" evidence="2">
    <location>
        <begin position="108"/>
        <end position="121"/>
    </location>
</feature>
<protein>
    <recommendedName>
        <fullName evidence="8">Serine proteinase stubble</fullName>
    </recommendedName>
</protein>
<sequence length="749" mass="86948">MYIGNTRAQQPFDRYNYATELKELVKITESKVEVVGMTTRAARILAVTAALLAPSVLGLVMGQAVPWLRPAETLPKPAAIYIPPSNAQPTLPPIPAVDYDMLLGDVNSSTPGIPSTSTPRTSPEREYSGHVPSVLPPILVPTFEAADKERPDIQGSSKDDPPDKDESSQNNPTNPKPRDYDGRSQVEKGRGSQEDRKPSSKERDDYPREEDRNYRPPDGRARDPDRDPVRERDKRPIEPDVRARDPGVRDPARERDLRPKDIDNYDRGRDPYRESDYRPEDYRPRDRPRDYDRDYETRRRDYDRDYRPRDSDYRPRDEGISSKESSRDPVAREPEIKLREDDPVDPPRDVPRSRDPDYDRRREYDRDSRPRDRYPTSRERDYDRPRDRDRDYDRPRTYDRDYDRPRSVDRPREYDDYDRSRPRDPPPRRSFEDERPIERDTRPIERDTRPKDYDNPRPRERETRPRDYDRPREREERRPREDRPPKDAPTDTSGRSLPRDYVPSKEPRPVLETKPSTTIEIIPDESIIRSDVTDYEYNSTTTRAPKEEREWETVNLQKTSETQEVTSTEAAVTTPSIYTNCICVPYYQCEEGEIITDGSGIIDSRQTPSLDKEVPLSGVGQATGSQKPPYCGKFHVCCKTPETYTVKPYEHRCGVRNPSGINSRILSSEVKGDADFGEWPWQVGTELSRPCVFQAAVLKVDGKVNVFQCGGTLIDQRHVITVAHCVVHYRYHVLCRSHGQPRLTRAIHG</sequence>
<gene>
    <name evidence="6" type="ORF">LAZ67_3004409</name>
</gene>
<dbReference type="EMBL" id="CP092865">
    <property type="protein sequence ID" value="UYV65447.1"/>
    <property type="molecule type" value="Genomic_DNA"/>
</dbReference>
<dbReference type="Gene3D" id="2.40.10.10">
    <property type="entry name" value="Trypsin-like serine proteases"/>
    <property type="match status" value="1"/>
</dbReference>
<name>A0ABY6KCH5_9ARAC</name>
<evidence type="ECO:0000259" key="5">
    <source>
        <dbReference type="Pfam" id="PF18322"/>
    </source>
</evidence>
<evidence type="ECO:0000259" key="4">
    <source>
        <dbReference type="Pfam" id="PF00089"/>
    </source>
</evidence>
<feature type="transmembrane region" description="Helical" evidence="3">
    <location>
        <begin position="44"/>
        <end position="68"/>
    </location>
</feature>
<feature type="domain" description="Peptidase S1" evidence="4">
    <location>
        <begin position="675"/>
        <end position="735"/>
    </location>
</feature>
<dbReference type="InterPro" id="IPR009003">
    <property type="entry name" value="Peptidase_S1_PA"/>
</dbReference>
<feature type="compositionally biased region" description="Basic and acidic residues" evidence="2">
    <location>
        <begin position="145"/>
        <end position="167"/>
    </location>
</feature>
<dbReference type="InterPro" id="IPR043504">
    <property type="entry name" value="Peptidase_S1_PA_chymotrypsin"/>
</dbReference>
<evidence type="ECO:0000313" key="7">
    <source>
        <dbReference type="Proteomes" id="UP001235939"/>
    </source>
</evidence>
<reference evidence="6 7" key="1">
    <citation type="submission" date="2022-01" db="EMBL/GenBank/DDBJ databases">
        <title>A chromosomal length assembly of Cordylochernes scorpioides.</title>
        <authorList>
            <person name="Zeh D."/>
            <person name="Zeh J."/>
        </authorList>
    </citation>
    <scope>NUCLEOTIDE SEQUENCE [LARGE SCALE GENOMIC DNA]</scope>
    <source>
        <strain evidence="6">IN4F17</strain>
        <tissue evidence="6">Whole Body</tissue>
    </source>
</reference>
<feature type="region of interest" description="Disordered" evidence="2">
    <location>
        <begin position="105"/>
        <end position="518"/>
    </location>
</feature>
<accession>A0ABY6KCH5</accession>
<feature type="compositionally biased region" description="Basic and acidic residues" evidence="2">
    <location>
        <begin position="176"/>
        <end position="489"/>
    </location>
</feature>
<keyword evidence="3" id="KW-0472">Membrane</keyword>
<dbReference type="PANTHER" id="PTHR24252:SF10">
    <property type="entry name" value="SERINE PROTEASE 56"/>
    <property type="match status" value="1"/>
</dbReference>
<dbReference type="Pfam" id="PF00089">
    <property type="entry name" value="Trypsin"/>
    <property type="match status" value="1"/>
</dbReference>